<evidence type="ECO:0000313" key="3">
    <source>
        <dbReference type="Proteomes" id="UP001445335"/>
    </source>
</evidence>
<dbReference type="Pfam" id="PF13650">
    <property type="entry name" value="Asp_protease_2"/>
    <property type="match status" value="1"/>
</dbReference>
<evidence type="ECO:0008006" key="4">
    <source>
        <dbReference type="Google" id="ProtNLM"/>
    </source>
</evidence>
<sequence>MPDAEVVLSGRGRHLGTDVAWQLRCRPDGAFVEEVRGEHLSFSWGHPGGLASCWEEDDSGLVRSLELDDHESLLLALWVRTGFWLSPEVGGALAMRLLPPGSTDAPGPKPAPLLPAPAARGSAPGSAAASPAWIGLGSGGARGAARHTPGSAASSSGAAAEPEVSDVVLGLRLARGLMVARLRICTRTWLPKQLAQPLAGSVETWQFRQWRDWPTEPSRVRCPAEVRHIAAAGGDNTFVTESVALRALGPAAAPLAMPPALLRPADATFAGSKGLVDAHWTRSGHVVVQPLIDGRAIGYMIMDTGASGLVIEPKAADELGLSSFGELHVAGIAGRVPCRYRRAASLAVGPLTMARPLFMEMALGGLVRGAPGPVIGIIGYDLFRRAVVEIPPPRERHAEDAPEADVGGGGAREGGTQSALFMLDSGAGGVDVMFHERASLSFGLLEAAGVKTRFIRGVGGSEVSGVRVQSGNLSFMQLSGSRFERIRCLFSASDGLDLSLYTAGIICADLMARCTVIVDYARSRVAFIPTAPLPAPRPRL</sequence>
<dbReference type="CDD" id="cd05483">
    <property type="entry name" value="retropepsin_like_bacteria"/>
    <property type="match status" value="1"/>
</dbReference>
<dbReference type="Proteomes" id="UP001445335">
    <property type="component" value="Unassembled WGS sequence"/>
</dbReference>
<dbReference type="Gene3D" id="2.40.70.10">
    <property type="entry name" value="Acid Proteases"/>
    <property type="match status" value="1"/>
</dbReference>
<feature type="compositionally biased region" description="Low complexity" evidence="1">
    <location>
        <begin position="116"/>
        <end position="125"/>
    </location>
</feature>
<evidence type="ECO:0000256" key="1">
    <source>
        <dbReference type="SAM" id="MobiDB-lite"/>
    </source>
</evidence>
<feature type="region of interest" description="Disordered" evidence="1">
    <location>
        <begin position="139"/>
        <end position="159"/>
    </location>
</feature>
<dbReference type="AlphaFoldDB" id="A0AAW1RGU3"/>
<dbReference type="EMBL" id="JALJOU010000038">
    <property type="protein sequence ID" value="KAK9832838.1"/>
    <property type="molecule type" value="Genomic_DNA"/>
</dbReference>
<organism evidence="2 3">
    <name type="scientific">Elliptochloris bilobata</name>
    <dbReference type="NCBI Taxonomy" id="381761"/>
    <lineage>
        <taxon>Eukaryota</taxon>
        <taxon>Viridiplantae</taxon>
        <taxon>Chlorophyta</taxon>
        <taxon>core chlorophytes</taxon>
        <taxon>Trebouxiophyceae</taxon>
        <taxon>Trebouxiophyceae incertae sedis</taxon>
        <taxon>Elliptochloris clade</taxon>
        <taxon>Elliptochloris</taxon>
    </lineage>
</organism>
<gene>
    <name evidence="2" type="ORF">WJX81_005582</name>
</gene>
<keyword evidence="3" id="KW-1185">Reference proteome</keyword>
<feature type="compositionally biased region" description="Low complexity" evidence="1">
    <location>
        <begin position="150"/>
        <end position="159"/>
    </location>
</feature>
<protein>
    <recommendedName>
        <fullName evidence="4">Peptidase A2 domain-containing protein</fullName>
    </recommendedName>
</protein>
<dbReference type="InterPro" id="IPR034122">
    <property type="entry name" value="Retropepsin-like_bacterial"/>
</dbReference>
<accession>A0AAW1RGU3</accession>
<dbReference type="InterPro" id="IPR021109">
    <property type="entry name" value="Peptidase_aspartic_dom_sf"/>
</dbReference>
<name>A0AAW1RGU3_9CHLO</name>
<comment type="caution">
    <text evidence="2">The sequence shown here is derived from an EMBL/GenBank/DDBJ whole genome shotgun (WGS) entry which is preliminary data.</text>
</comment>
<evidence type="ECO:0000313" key="2">
    <source>
        <dbReference type="EMBL" id="KAK9832838.1"/>
    </source>
</evidence>
<reference evidence="2 3" key="1">
    <citation type="journal article" date="2024" name="Nat. Commun.">
        <title>Phylogenomics reveals the evolutionary origins of lichenization in chlorophyte algae.</title>
        <authorList>
            <person name="Puginier C."/>
            <person name="Libourel C."/>
            <person name="Otte J."/>
            <person name="Skaloud P."/>
            <person name="Haon M."/>
            <person name="Grisel S."/>
            <person name="Petersen M."/>
            <person name="Berrin J.G."/>
            <person name="Delaux P.M."/>
            <person name="Dal Grande F."/>
            <person name="Keller J."/>
        </authorList>
    </citation>
    <scope>NUCLEOTIDE SEQUENCE [LARGE SCALE GENOMIC DNA]</scope>
    <source>
        <strain evidence="2 3">SAG 245.80</strain>
    </source>
</reference>
<proteinExistence type="predicted"/>
<feature type="region of interest" description="Disordered" evidence="1">
    <location>
        <begin position="101"/>
        <end position="125"/>
    </location>
</feature>